<keyword evidence="1" id="KW-0614">Plasmid</keyword>
<geneLocation type="plasmid" evidence="2">
    <name>prhbstw-00814_2</name>
</geneLocation>
<protein>
    <recommendedName>
        <fullName evidence="3">Fimbrial protein</fullName>
    </recommendedName>
</protein>
<organism evidence="1 2">
    <name type="scientific">Escherichia marmotae</name>
    <dbReference type="NCBI Taxonomy" id="1499973"/>
    <lineage>
        <taxon>Bacteria</taxon>
        <taxon>Pseudomonadati</taxon>
        <taxon>Pseudomonadota</taxon>
        <taxon>Gammaproteobacteria</taxon>
        <taxon>Enterobacterales</taxon>
        <taxon>Enterobacteriaceae</taxon>
        <taxon>Escherichia</taxon>
    </lineage>
</organism>
<gene>
    <name evidence="1" type="ORF">HV284_24395</name>
</gene>
<evidence type="ECO:0008006" key="3">
    <source>
        <dbReference type="Google" id="ProtNLM"/>
    </source>
</evidence>
<accession>A0A7H9KH39</accession>
<dbReference type="EMBL" id="CP056160">
    <property type="protein sequence ID" value="QLV04187.1"/>
    <property type="molecule type" value="Genomic_DNA"/>
</dbReference>
<dbReference type="Proteomes" id="UP000512115">
    <property type="component" value="Plasmid pRHBSTW-00814_2"/>
</dbReference>
<evidence type="ECO:0000313" key="2">
    <source>
        <dbReference type="Proteomes" id="UP000512115"/>
    </source>
</evidence>
<evidence type="ECO:0000313" key="1">
    <source>
        <dbReference type="EMBL" id="QLV04187.1"/>
    </source>
</evidence>
<dbReference type="RefSeq" id="WP_181475161.1">
    <property type="nucleotide sequence ID" value="NZ_CP056160.1"/>
</dbReference>
<proteinExistence type="predicted"/>
<reference evidence="1 2" key="1">
    <citation type="submission" date="2020-06" db="EMBL/GenBank/DDBJ databases">
        <title>REHAB project genomes.</title>
        <authorList>
            <person name="Shaw L.P."/>
        </authorList>
    </citation>
    <scope>NUCLEOTIDE SEQUENCE [LARGE SCALE GENOMIC DNA]</scope>
    <source>
        <strain evidence="1 2">RHBSTW-00814</strain>
        <plasmid evidence="2">prhbstw-00814_2</plasmid>
    </source>
</reference>
<sequence>MIFAKKKSIALLIFGILFSGASKGEKLSIDVANFDINVITTLTCEPFINGQKAFEYNLGTLNPGQIKNHKSFDVAVRCDALGISTYLTAKLKSGGNVESSGDAIVFTIGAGKEGAGRLKLFDITDKAILFDGKTSFCEGVAGNSDNERICSLRPQTIIDPNANGGSFNVGVSFEVTVQ</sequence>
<name>A0A7H9KH39_9ESCH</name>
<dbReference type="AlphaFoldDB" id="A0A7H9KH39"/>